<name>L8WGX5_THACA</name>
<comment type="caution">
    <text evidence="2">The sequence shown here is derived from an EMBL/GenBank/DDBJ whole genome shotgun (WGS) entry which is preliminary data.</text>
</comment>
<dbReference type="HOGENOM" id="CLU_2706527_0_0_1"/>
<keyword evidence="1" id="KW-0472">Membrane</keyword>
<keyword evidence="1" id="KW-0812">Transmembrane</keyword>
<dbReference type="Proteomes" id="UP000011668">
    <property type="component" value="Unassembled WGS sequence"/>
</dbReference>
<dbReference type="AlphaFoldDB" id="L8WGX5"/>
<sequence>MRPVLSFLSPFMINLDLLIDLGTVRPSASSHRARVHTHGYIGMLVFVLCAEMVCVPVSRSYITMCVACFLADG</sequence>
<evidence type="ECO:0000313" key="2">
    <source>
        <dbReference type="EMBL" id="ELU36033.1"/>
    </source>
</evidence>
<proteinExistence type="predicted"/>
<evidence type="ECO:0000256" key="1">
    <source>
        <dbReference type="SAM" id="Phobius"/>
    </source>
</evidence>
<reference evidence="2 3" key="1">
    <citation type="journal article" date="2013" name="Nat. Commun.">
        <title>The evolution and pathogenic mechanisms of the rice sheath blight pathogen.</title>
        <authorList>
            <person name="Zheng A."/>
            <person name="Lin R."/>
            <person name="Xu L."/>
            <person name="Qin P."/>
            <person name="Tang C."/>
            <person name="Ai P."/>
            <person name="Zhang D."/>
            <person name="Liu Y."/>
            <person name="Sun Z."/>
            <person name="Feng H."/>
            <person name="Wang Y."/>
            <person name="Chen Y."/>
            <person name="Liang X."/>
            <person name="Fu R."/>
            <person name="Li Q."/>
            <person name="Zhang J."/>
            <person name="Yu X."/>
            <person name="Xie Z."/>
            <person name="Ding L."/>
            <person name="Guan P."/>
            <person name="Tang J."/>
            <person name="Liang Y."/>
            <person name="Wang S."/>
            <person name="Deng Q."/>
            <person name="Li S."/>
            <person name="Zhu J."/>
            <person name="Wang L."/>
            <person name="Liu H."/>
            <person name="Li P."/>
        </authorList>
    </citation>
    <scope>NUCLEOTIDE SEQUENCE [LARGE SCALE GENOMIC DNA]</scope>
    <source>
        <strain evidence="3">AG-1 IA</strain>
    </source>
</reference>
<gene>
    <name evidence="2" type="ORF">AG1IA_09939</name>
</gene>
<evidence type="ECO:0000313" key="3">
    <source>
        <dbReference type="Proteomes" id="UP000011668"/>
    </source>
</evidence>
<accession>L8WGX5</accession>
<protein>
    <submittedName>
        <fullName evidence="2">Uncharacterized protein</fullName>
    </submittedName>
</protein>
<dbReference type="EMBL" id="AFRT01004508">
    <property type="protein sequence ID" value="ELU36033.1"/>
    <property type="molecule type" value="Genomic_DNA"/>
</dbReference>
<feature type="transmembrane region" description="Helical" evidence="1">
    <location>
        <begin position="39"/>
        <end position="57"/>
    </location>
</feature>
<organism evidence="2 3">
    <name type="scientific">Thanatephorus cucumeris (strain AG1-IA)</name>
    <name type="common">Rice sheath blight fungus</name>
    <name type="synonym">Rhizoctonia solani</name>
    <dbReference type="NCBI Taxonomy" id="983506"/>
    <lineage>
        <taxon>Eukaryota</taxon>
        <taxon>Fungi</taxon>
        <taxon>Dikarya</taxon>
        <taxon>Basidiomycota</taxon>
        <taxon>Agaricomycotina</taxon>
        <taxon>Agaricomycetes</taxon>
        <taxon>Cantharellales</taxon>
        <taxon>Ceratobasidiaceae</taxon>
        <taxon>Rhizoctonia</taxon>
        <taxon>Rhizoctonia solani AG-1</taxon>
    </lineage>
</organism>
<keyword evidence="3" id="KW-1185">Reference proteome</keyword>
<keyword evidence="1" id="KW-1133">Transmembrane helix</keyword>